<gene>
    <name evidence="3" type="primary">GGT1-L</name>
    <name evidence="3" type="ORF">Hamer_G020478</name>
</gene>
<evidence type="ECO:0000313" key="3">
    <source>
        <dbReference type="EMBL" id="KAG7154169.1"/>
    </source>
</evidence>
<keyword evidence="2" id="KW-0472">Membrane</keyword>
<keyword evidence="4" id="KW-1185">Reference proteome</keyword>
<feature type="transmembrane region" description="Helical" evidence="2">
    <location>
        <begin position="48"/>
        <end position="72"/>
    </location>
</feature>
<dbReference type="GO" id="GO:0005886">
    <property type="term" value="C:plasma membrane"/>
    <property type="evidence" value="ECO:0007669"/>
    <property type="project" value="TreeGrafter"/>
</dbReference>
<dbReference type="InterPro" id="IPR000101">
    <property type="entry name" value="GGT_peptidase"/>
</dbReference>
<keyword evidence="2" id="KW-0812">Transmembrane</keyword>
<dbReference type="InterPro" id="IPR043138">
    <property type="entry name" value="GGT_lsub"/>
</dbReference>
<keyword evidence="3" id="KW-0378">Hydrolase</keyword>
<dbReference type="Pfam" id="PF01019">
    <property type="entry name" value="G_glu_transpept"/>
    <property type="match status" value="1"/>
</dbReference>
<proteinExistence type="predicted"/>
<dbReference type="EMBL" id="JAHLQT010045000">
    <property type="protein sequence ID" value="KAG7154169.1"/>
    <property type="molecule type" value="Genomic_DNA"/>
</dbReference>
<dbReference type="PANTHER" id="PTHR11686:SF9">
    <property type="entry name" value="RE13973P"/>
    <property type="match status" value="1"/>
</dbReference>
<evidence type="ECO:0000313" key="4">
    <source>
        <dbReference type="Proteomes" id="UP000747542"/>
    </source>
</evidence>
<dbReference type="GO" id="GO:0036374">
    <property type="term" value="F:glutathione hydrolase activity"/>
    <property type="evidence" value="ECO:0007669"/>
    <property type="project" value="InterPro"/>
</dbReference>
<comment type="caution">
    <text evidence="3">The sequence shown here is derived from an EMBL/GenBank/DDBJ whole genome shotgun (WGS) entry which is preliminary data.</text>
</comment>
<organism evidence="3 4">
    <name type="scientific">Homarus americanus</name>
    <name type="common">American lobster</name>
    <dbReference type="NCBI Taxonomy" id="6706"/>
    <lineage>
        <taxon>Eukaryota</taxon>
        <taxon>Metazoa</taxon>
        <taxon>Ecdysozoa</taxon>
        <taxon>Arthropoda</taxon>
        <taxon>Crustacea</taxon>
        <taxon>Multicrustacea</taxon>
        <taxon>Malacostraca</taxon>
        <taxon>Eumalacostraca</taxon>
        <taxon>Eucarida</taxon>
        <taxon>Decapoda</taxon>
        <taxon>Pleocyemata</taxon>
        <taxon>Astacidea</taxon>
        <taxon>Nephropoidea</taxon>
        <taxon>Nephropidae</taxon>
        <taxon>Homarus</taxon>
    </lineage>
</organism>
<protein>
    <submittedName>
        <fullName evidence="3">Glutathione hydrolase 1 proenzyme-like</fullName>
    </submittedName>
</protein>
<keyword evidence="2" id="KW-1133">Transmembrane helix</keyword>
<accession>A0A8J5JBB5</accession>
<dbReference type="PANTHER" id="PTHR11686">
    <property type="entry name" value="GAMMA GLUTAMYL TRANSPEPTIDASE"/>
    <property type="match status" value="1"/>
</dbReference>
<dbReference type="AlphaFoldDB" id="A0A8J5JBB5"/>
<dbReference type="Gene3D" id="1.10.246.130">
    <property type="match status" value="1"/>
</dbReference>
<dbReference type="Gene3D" id="3.60.20.40">
    <property type="match status" value="1"/>
</dbReference>
<dbReference type="FunFam" id="1.10.246.130:FF:000001">
    <property type="entry name" value="Gamma-glutamyltransferase 5 isoform 1"/>
    <property type="match status" value="1"/>
</dbReference>
<dbReference type="SUPFAM" id="SSF56235">
    <property type="entry name" value="N-terminal nucleophile aminohydrolases (Ntn hydrolases)"/>
    <property type="match status" value="1"/>
</dbReference>
<sequence>MGRRSKRLRAQLYQYAQDEAGSYSVITQWQPPATTPTPPPRECVSKRCVVISVVVMVIACVVVVAVGVGLGVSRGSLVDQSRHKDPVGLWRIWSNGEEEEGGGRIPSRFGEFPQAAVSTDGQPCAQVTMDILRKNGTAADAAIAGLLCIGVTNTQSAGLGGGFLMTYYEQAASKAYTLDAREARPSGGSLGGSAIAVPGALRGYRQLYERLGGGLPWAELLRPTIKLCEEGHPVSPHLARTLRTHADTILSHPTMRPVWKDPVRVNLQHGGFTMYSSPSPSSGLVLGFILNVLDEYGLTPDSLNDQNVVLTHHRVAEAMKWAYPKDTTLRNSVNVTELPQYMTSDAFAASIRHLIQDDKTFNDLGHYGAAPAGKIDPGTARTFLDDPDSAHISQDDCGIVQFSLMAPNGDAVSVTSGINSCLGARVRSRQTGLLLNNVAADLPHHRSPPATSSSGGPADKSHVCHMSPTVFVDARGDVRLVISGAGEGWVAWAATWMALRTLWLGERVTQAVHAPRMHLRMHPMAILYEEGLSPEIVAGLHAKGHNMEKQSENSAIYAVARENGRRIHAVADFRRGGATDGF</sequence>
<evidence type="ECO:0000256" key="2">
    <source>
        <dbReference type="SAM" id="Phobius"/>
    </source>
</evidence>
<evidence type="ECO:0000256" key="1">
    <source>
        <dbReference type="PIRSR" id="PIRSR600101-2"/>
    </source>
</evidence>
<dbReference type="InterPro" id="IPR043137">
    <property type="entry name" value="GGT_ssub_C"/>
</dbReference>
<name>A0A8J5JBB5_HOMAM</name>
<feature type="binding site" evidence="1">
    <location>
        <position position="441"/>
    </location>
    <ligand>
        <name>L-glutamate</name>
        <dbReference type="ChEBI" id="CHEBI:29985"/>
    </ligand>
</feature>
<dbReference type="Proteomes" id="UP000747542">
    <property type="component" value="Unassembled WGS sequence"/>
</dbReference>
<dbReference type="PRINTS" id="PR01210">
    <property type="entry name" value="GGTRANSPTASE"/>
</dbReference>
<feature type="binding site" evidence="1">
    <location>
        <position position="181"/>
    </location>
    <ligand>
        <name>L-glutamate</name>
        <dbReference type="ChEBI" id="CHEBI:29985"/>
    </ligand>
</feature>
<dbReference type="GO" id="GO:0006751">
    <property type="term" value="P:glutathione catabolic process"/>
    <property type="evidence" value="ECO:0007669"/>
    <property type="project" value="InterPro"/>
</dbReference>
<reference evidence="3" key="1">
    <citation type="journal article" date="2021" name="Sci. Adv.">
        <title>The American lobster genome reveals insights on longevity, neural, and immune adaptations.</title>
        <authorList>
            <person name="Polinski J.M."/>
            <person name="Zimin A.V."/>
            <person name="Clark K.F."/>
            <person name="Kohn A.B."/>
            <person name="Sadowski N."/>
            <person name="Timp W."/>
            <person name="Ptitsyn A."/>
            <person name="Khanna P."/>
            <person name="Romanova D.Y."/>
            <person name="Williams P."/>
            <person name="Greenwood S.J."/>
            <person name="Moroz L.L."/>
            <person name="Walt D.R."/>
            <person name="Bodnar A.G."/>
        </authorList>
    </citation>
    <scope>NUCLEOTIDE SEQUENCE</scope>
    <source>
        <strain evidence="3">GMGI-L3</strain>
    </source>
</reference>
<dbReference type="InterPro" id="IPR029055">
    <property type="entry name" value="Ntn_hydrolases_N"/>
</dbReference>